<dbReference type="PANTHER" id="PTHR30372:SF4">
    <property type="entry name" value="LIPID-A-DISACCHARIDE SYNTHASE, MITOCHONDRIAL-RELATED"/>
    <property type="match status" value="1"/>
</dbReference>
<dbReference type="Pfam" id="PF02684">
    <property type="entry name" value="LpxB"/>
    <property type="match status" value="1"/>
</dbReference>
<keyword evidence="7 11" id="KW-0808">Transferase</keyword>
<dbReference type="InterPro" id="IPR003835">
    <property type="entry name" value="Glyco_trans_19"/>
</dbReference>
<comment type="function">
    <text evidence="1">Condensation of UDP-2,3-diacylglucosamine and 2,3-diacylglucosamine-1-phosphate to form lipid A disaccharide, a precursor of lipid A, a phosphorylated glycolipid that anchors the lipopolysaccharide to the outer membrane of the cell.</text>
</comment>
<keyword evidence="8" id="KW-0443">Lipid metabolism</keyword>
<dbReference type="PANTHER" id="PTHR30372">
    <property type="entry name" value="LIPID-A-DISACCHARIDE SYNTHASE"/>
    <property type="match status" value="1"/>
</dbReference>
<dbReference type="GO" id="GO:0009245">
    <property type="term" value="P:lipid A biosynthetic process"/>
    <property type="evidence" value="ECO:0007669"/>
    <property type="project" value="UniProtKB-UniRule"/>
</dbReference>
<name>F4MN88_9BACT</name>
<dbReference type="GO" id="GO:0008915">
    <property type="term" value="F:lipid-A-disaccharide synthase activity"/>
    <property type="evidence" value="ECO:0007669"/>
    <property type="project" value="UniProtKB-UniRule"/>
</dbReference>
<dbReference type="SUPFAM" id="SSF53756">
    <property type="entry name" value="UDP-Glycosyltransferase/glycogen phosphorylase"/>
    <property type="match status" value="1"/>
</dbReference>
<keyword evidence="6 11" id="KW-0328">Glycosyltransferase</keyword>
<evidence type="ECO:0000256" key="5">
    <source>
        <dbReference type="ARBA" id="ARBA00022556"/>
    </source>
</evidence>
<dbReference type="GO" id="GO:0005543">
    <property type="term" value="F:phospholipid binding"/>
    <property type="evidence" value="ECO:0007669"/>
    <property type="project" value="TreeGrafter"/>
</dbReference>
<evidence type="ECO:0000313" key="11">
    <source>
        <dbReference type="EMBL" id="CBL87601.1"/>
    </source>
</evidence>
<evidence type="ECO:0000256" key="1">
    <source>
        <dbReference type="ARBA" id="ARBA00002056"/>
    </source>
</evidence>
<comment type="catalytic activity">
    <reaction evidence="9">
        <text>a lipid X + a UDP-2-N,3-O-bis[(3R)-3-hydroxyacyl]-alpha-D-glucosamine = a lipid A disaccharide + UDP + H(+)</text>
        <dbReference type="Rhea" id="RHEA:67828"/>
        <dbReference type="ChEBI" id="CHEBI:15378"/>
        <dbReference type="ChEBI" id="CHEBI:58223"/>
        <dbReference type="ChEBI" id="CHEBI:137748"/>
        <dbReference type="ChEBI" id="CHEBI:176338"/>
        <dbReference type="ChEBI" id="CHEBI:176343"/>
        <dbReference type="EC" id="2.4.1.182"/>
    </reaction>
</comment>
<evidence type="ECO:0000256" key="2">
    <source>
        <dbReference type="ARBA" id="ARBA00012687"/>
    </source>
</evidence>
<keyword evidence="4" id="KW-0444">Lipid biosynthesis</keyword>
<dbReference type="AlphaFoldDB" id="F4MN88"/>
<evidence type="ECO:0000256" key="9">
    <source>
        <dbReference type="ARBA" id="ARBA00048975"/>
    </source>
</evidence>
<dbReference type="EMBL" id="FQ032828">
    <property type="protein sequence ID" value="CBL87601.1"/>
    <property type="molecule type" value="Genomic_DNA"/>
</dbReference>
<dbReference type="EC" id="2.4.1.182" evidence="2 10"/>
<proteinExistence type="predicted"/>
<protein>
    <recommendedName>
        <fullName evidence="3 10">Lipid-A-disaccharide synthase</fullName>
        <ecNumber evidence="2 10">2.4.1.182</ecNumber>
    </recommendedName>
</protein>
<reference evidence="11" key="1">
    <citation type="submission" date="2010-05" db="EMBL/GenBank/DDBJ databases">
        <authorList>
            <person name="Genoscope - CEA"/>
        </authorList>
    </citation>
    <scope>NUCLEOTIDE SEQUENCE</scope>
</reference>
<reference evidence="11" key="2">
    <citation type="journal article" date="2012" name="Environ. Microbiol.">
        <title>Genomic content of uncultured Bacteroidetes from contrasting oceanic provinces in the North Atlantic Ocean.</title>
        <authorList>
            <person name="Gomez-Pereira P.R."/>
            <person name="Schuler M."/>
            <person name="Fuchs B.M."/>
            <person name="Bennke C."/>
            <person name="Teeling H."/>
            <person name="Waldmann J."/>
            <person name="Richter M."/>
            <person name="Barbe V."/>
            <person name="Bataille E."/>
            <person name="Glockner F.O."/>
            <person name="Amann R."/>
        </authorList>
    </citation>
    <scope>NUCLEOTIDE SEQUENCE</scope>
</reference>
<sequence length="368" mass="42603">MRYYIIAGEASGDLHGANLIKELKKIDKNSDFRCWGGDLIKEQSGNLVKHYKDYSYMGFFEVFKNIIKIVNNISLCKKDILNFKPDAIIYVDFPGFNMRIAKWAKSKNFTNHFYISPQIWAWKESRIKIIKKVIDQMFVILPFEKKYYQKLNYEVNYVGHPLLDVLKNKGKLNDKREKLIALLPGSRDQEISKILPLMLSVTQEFKDYRFVICGAPSKTKLFYEDYIKKTNSDNIEIVQNQTYEILKKSCAALVTSGTATLEAALFKTPQVVCYKSSWISFQIGKILLKNLKFISLVNLILDKTAVTELIQGQLNKRNITKELKYIISEEGKKEVLYFYNDLEKLLSKDGASKETASKIVNYHLEPNS</sequence>
<organism evidence="11">
    <name type="scientific">uncultured Flavobacteriia bacterium</name>
    <dbReference type="NCBI Taxonomy" id="212695"/>
    <lineage>
        <taxon>Bacteria</taxon>
        <taxon>Pseudomonadati</taxon>
        <taxon>Bacteroidota</taxon>
        <taxon>Flavobacteriia</taxon>
        <taxon>environmental samples</taxon>
    </lineage>
</organism>
<accession>F4MN88</accession>
<keyword evidence="5" id="KW-0441">Lipid A biosynthesis</keyword>
<dbReference type="GO" id="GO:0016020">
    <property type="term" value="C:membrane"/>
    <property type="evidence" value="ECO:0007669"/>
    <property type="project" value="GOC"/>
</dbReference>
<evidence type="ECO:0000256" key="3">
    <source>
        <dbReference type="ARBA" id="ARBA00020902"/>
    </source>
</evidence>
<gene>
    <name evidence="11" type="ORF">S18_920_0040</name>
</gene>
<evidence type="ECO:0000256" key="6">
    <source>
        <dbReference type="ARBA" id="ARBA00022676"/>
    </source>
</evidence>
<evidence type="ECO:0000256" key="10">
    <source>
        <dbReference type="NCBIfam" id="TIGR00215"/>
    </source>
</evidence>
<evidence type="ECO:0000256" key="8">
    <source>
        <dbReference type="ARBA" id="ARBA00023098"/>
    </source>
</evidence>
<evidence type="ECO:0000256" key="7">
    <source>
        <dbReference type="ARBA" id="ARBA00022679"/>
    </source>
</evidence>
<evidence type="ECO:0000256" key="4">
    <source>
        <dbReference type="ARBA" id="ARBA00022516"/>
    </source>
</evidence>
<dbReference type="NCBIfam" id="TIGR00215">
    <property type="entry name" value="lpxB"/>
    <property type="match status" value="1"/>
</dbReference>